<dbReference type="Proteomes" id="UP000789759">
    <property type="component" value="Unassembled WGS sequence"/>
</dbReference>
<reference evidence="2" key="1">
    <citation type="submission" date="2021-06" db="EMBL/GenBank/DDBJ databases">
        <authorList>
            <person name="Kallberg Y."/>
            <person name="Tangrot J."/>
            <person name="Rosling A."/>
        </authorList>
    </citation>
    <scope>NUCLEOTIDE SEQUENCE</scope>
    <source>
        <strain evidence="2">FL966</strain>
    </source>
</reference>
<accession>A0A9N9NBA9</accession>
<evidence type="ECO:0000313" key="3">
    <source>
        <dbReference type="Proteomes" id="UP000789759"/>
    </source>
</evidence>
<feature type="region of interest" description="Disordered" evidence="1">
    <location>
        <begin position="199"/>
        <end position="224"/>
    </location>
</feature>
<organism evidence="2 3">
    <name type="scientific">Cetraspora pellucida</name>
    <dbReference type="NCBI Taxonomy" id="1433469"/>
    <lineage>
        <taxon>Eukaryota</taxon>
        <taxon>Fungi</taxon>
        <taxon>Fungi incertae sedis</taxon>
        <taxon>Mucoromycota</taxon>
        <taxon>Glomeromycotina</taxon>
        <taxon>Glomeromycetes</taxon>
        <taxon>Diversisporales</taxon>
        <taxon>Gigasporaceae</taxon>
        <taxon>Cetraspora</taxon>
    </lineage>
</organism>
<feature type="compositionally biased region" description="Low complexity" evidence="1">
    <location>
        <begin position="201"/>
        <end position="210"/>
    </location>
</feature>
<evidence type="ECO:0000256" key="1">
    <source>
        <dbReference type="SAM" id="MobiDB-lite"/>
    </source>
</evidence>
<comment type="caution">
    <text evidence="2">The sequence shown here is derived from an EMBL/GenBank/DDBJ whole genome shotgun (WGS) entry which is preliminary data.</text>
</comment>
<proteinExistence type="predicted"/>
<dbReference type="OrthoDB" id="270318at2759"/>
<evidence type="ECO:0000313" key="2">
    <source>
        <dbReference type="EMBL" id="CAG8721580.1"/>
    </source>
</evidence>
<keyword evidence="3" id="KW-1185">Reference proteome</keyword>
<protein>
    <submittedName>
        <fullName evidence="2">24804_t:CDS:1</fullName>
    </submittedName>
</protein>
<dbReference type="AlphaFoldDB" id="A0A9N9NBA9"/>
<name>A0A9N9NBA9_9GLOM</name>
<feature type="non-terminal residue" evidence="2">
    <location>
        <position position="390"/>
    </location>
</feature>
<gene>
    <name evidence="2" type="ORF">CPELLU_LOCUS12933</name>
</gene>
<sequence length="390" mass="45280">MSKLYTLPTEIVIYIYKRVRYPINLMRCCRRLAIIFKDPQVKAAWIIYQFGVAHCLFYAVKLGPSFLDVSVAQAIIAQGGILSRYFMQRLHMNFGPYDDKLIELKAAHGIGLSQSQNSQNIPWASNLPIIVYTFLLKEASRIFGPDLCLKGNDIGLLHFYSGGPHSIDYAPLILAKNMDNIKDLILRFKFIPLPPRKLDIQQENNNQDNNTSSTPEEYPSKDGHENRRQLNIIVRSIVIYKDIVNLWKEIGYYEICHDLNEHVMRDALIIMFSPTLSPRWPKPDIKTISARLTELIEIGFHLNYRDILSILLVFEKRLEEIGKILIESFAETRHESLVNLLRNCLIETINPKSNFKNQNILNFMYAYFPDSPEIELNRAFQFYSNFVQVE</sequence>
<dbReference type="EMBL" id="CAJVQA010013061">
    <property type="protein sequence ID" value="CAG8721580.1"/>
    <property type="molecule type" value="Genomic_DNA"/>
</dbReference>